<sequence length="444" mass="46347">MLQFGAAGQFEATSNTVKNDILNEEIAPIARGENRADCGIDTRILQSLVVLVKQYGYLRVSELNRRCPYISSDVSCAGSSSMHCESTARAVDLWKIGGVQVDGGAETEPYLAFLNTFMPAGTNALQGQCGRTNDPAWTNLVIGYIDDCTHQHVDLRNATGDLNLASAPVGLPGGTVVQAVGTAGSGWQTLPTPITVSSGQISTVNMGGSWPQIWVNEGGTLVEIWGDSAGWHKVPTGIQINPSATISAIRAGNEPNARIYVNDSGSLLEAYGNSSGWHLGNTGVQIGSGQISAVYTGGTWGRIMVNEDGFLKEVYADSSGWHKGDTGIALGNAYISAVNLGGTSLQVMASQGGYLYQIAGYGGAWHKDATGLNIGTGYISAVDMGGGWPQVAVNGGGYLQFAVGTNSGWQLLGTGKQIGPGLVPALNMQPGVTTNNWPSVITLM</sequence>
<organism evidence="1 2">
    <name type="scientific">Agreia bicolorata</name>
    <dbReference type="NCBI Taxonomy" id="110935"/>
    <lineage>
        <taxon>Bacteria</taxon>
        <taxon>Bacillati</taxon>
        <taxon>Actinomycetota</taxon>
        <taxon>Actinomycetes</taxon>
        <taxon>Micrococcales</taxon>
        <taxon>Microbacteriaceae</taxon>
        <taxon>Agreia</taxon>
    </lineage>
</organism>
<dbReference type="EMBL" id="FUYG01000004">
    <property type="protein sequence ID" value="SKA93745.1"/>
    <property type="molecule type" value="Genomic_DNA"/>
</dbReference>
<accession>A0A1T4XXG6</accession>
<dbReference type="AlphaFoldDB" id="A0A1T4XXG6"/>
<dbReference type="RefSeq" id="WP_139368662.1">
    <property type="nucleotide sequence ID" value="NZ_FUYG01000004.1"/>
</dbReference>
<dbReference type="Gene3D" id="2.120.10.70">
    <property type="entry name" value="Fucose-specific lectin"/>
    <property type="match status" value="2"/>
</dbReference>
<gene>
    <name evidence="1" type="ORF">SAMN06295879_1782</name>
</gene>
<reference evidence="2" key="1">
    <citation type="submission" date="2017-02" db="EMBL/GenBank/DDBJ databases">
        <authorList>
            <person name="Varghese N."/>
            <person name="Submissions S."/>
        </authorList>
    </citation>
    <scope>NUCLEOTIDE SEQUENCE [LARGE SCALE GENOMIC DNA]</scope>
    <source>
        <strain evidence="2">VKM Ac-2052</strain>
    </source>
</reference>
<name>A0A1T4XXG6_9MICO</name>
<evidence type="ECO:0000313" key="2">
    <source>
        <dbReference type="Proteomes" id="UP000189735"/>
    </source>
</evidence>
<protein>
    <submittedName>
        <fullName evidence="1">Uncharacterized protein</fullName>
    </submittedName>
</protein>
<dbReference type="Proteomes" id="UP000189735">
    <property type="component" value="Unassembled WGS sequence"/>
</dbReference>
<evidence type="ECO:0000313" key="1">
    <source>
        <dbReference type="EMBL" id="SKA93745.1"/>
    </source>
</evidence>
<proteinExistence type="predicted"/>